<feature type="region of interest" description="Disordered" evidence="10">
    <location>
        <begin position="346"/>
        <end position="376"/>
    </location>
</feature>
<evidence type="ECO:0000256" key="1">
    <source>
        <dbReference type="ARBA" id="ARBA00004240"/>
    </source>
</evidence>
<keyword evidence="7" id="KW-0834">Unfolded protein response</keyword>
<keyword evidence="13" id="KW-1185">Reference proteome</keyword>
<comment type="subcellular location">
    <subcellularLocation>
        <location evidence="1">Endoplasmic reticulum</location>
    </subcellularLocation>
</comment>
<evidence type="ECO:0000256" key="5">
    <source>
        <dbReference type="ARBA" id="ARBA00022824"/>
    </source>
</evidence>
<evidence type="ECO:0000313" key="13">
    <source>
        <dbReference type="Proteomes" id="UP000830375"/>
    </source>
</evidence>
<evidence type="ECO:0000259" key="11">
    <source>
        <dbReference type="PROSITE" id="PS50076"/>
    </source>
</evidence>
<evidence type="ECO:0000256" key="10">
    <source>
        <dbReference type="SAM" id="MobiDB-lite"/>
    </source>
</evidence>
<evidence type="ECO:0000256" key="8">
    <source>
        <dbReference type="ARBA" id="ARBA00039409"/>
    </source>
</evidence>
<dbReference type="Pfam" id="PF14559">
    <property type="entry name" value="TPR_19"/>
    <property type="match status" value="1"/>
</dbReference>
<comment type="caution">
    <text evidence="12">The sequence shown here is derived from an EMBL/GenBank/DDBJ whole genome shotgun (WGS) entry which is preliminary data.</text>
</comment>
<keyword evidence="6" id="KW-1015">Disulfide bond</keyword>
<evidence type="ECO:0000256" key="2">
    <source>
        <dbReference type="ARBA" id="ARBA00022729"/>
    </source>
</evidence>
<dbReference type="PROSITE" id="PS50005">
    <property type="entry name" value="TPR"/>
    <property type="match status" value="2"/>
</dbReference>
<dbReference type="CDD" id="cd06257">
    <property type="entry name" value="DnaJ"/>
    <property type="match status" value="1"/>
</dbReference>
<evidence type="ECO:0000256" key="9">
    <source>
        <dbReference type="PROSITE-ProRule" id="PRU00339"/>
    </source>
</evidence>
<dbReference type="EMBL" id="JACTAM010000009">
    <property type="protein sequence ID" value="KAI2660674.1"/>
    <property type="molecule type" value="Genomic_DNA"/>
</dbReference>
<evidence type="ECO:0000313" key="12">
    <source>
        <dbReference type="EMBL" id="KAI2660674.1"/>
    </source>
</evidence>
<dbReference type="SMART" id="SM00028">
    <property type="entry name" value="TPR"/>
    <property type="match status" value="4"/>
</dbReference>
<reference evidence="12 13" key="1">
    <citation type="submission" date="2022-01" db="EMBL/GenBank/DDBJ databases">
        <title>A high-quality chromosome-level genome assembly of rohu carp, Labeo rohita.</title>
        <authorList>
            <person name="Arick M.A. II"/>
            <person name="Hsu C.-Y."/>
            <person name="Magbanua Z."/>
            <person name="Pechanova O."/>
            <person name="Grover C."/>
            <person name="Miller E."/>
            <person name="Thrash A."/>
            <person name="Ezzel L."/>
            <person name="Alam S."/>
            <person name="Benzie J."/>
            <person name="Hamilton M."/>
            <person name="Karsi A."/>
            <person name="Lawrence M.L."/>
            <person name="Peterson D.G."/>
        </authorList>
    </citation>
    <scope>NUCLEOTIDE SEQUENCE [LARGE SCALE GENOMIC DNA]</scope>
    <source>
        <strain evidence="13">BAU-BD-2019</strain>
        <tissue evidence="12">Blood</tissue>
    </source>
</reference>
<feature type="repeat" description="TPR" evidence="9">
    <location>
        <begin position="59"/>
        <end position="92"/>
    </location>
</feature>
<dbReference type="SMART" id="SM00271">
    <property type="entry name" value="DnaJ"/>
    <property type="match status" value="1"/>
</dbReference>
<proteinExistence type="predicted"/>
<evidence type="ECO:0000256" key="6">
    <source>
        <dbReference type="ARBA" id="ARBA00023157"/>
    </source>
</evidence>
<dbReference type="InterPro" id="IPR051727">
    <property type="entry name" value="DnaJ_C3_Co-chaperones"/>
</dbReference>
<keyword evidence="4 9" id="KW-0802">TPR repeat</keyword>
<name>A0ABQ8MD83_LABRO</name>
<evidence type="ECO:0000256" key="7">
    <source>
        <dbReference type="ARBA" id="ARBA00023230"/>
    </source>
</evidence>
<sequence length="398" mass="45227">MVAISPVAHKLLSYVPFLLVLIDLRYEGKYCMHVFHLRLQTNLPFTCIAGVNAGKGGGVENHLEMGKKLLAAGQLADALSHFHAAVDGDPKNYMAYYRRATVYLAMGKSKSALPDLSKVIELKPDFTSLKSNPSSREEQEAQSQTCVWDADSREMRAECFIQLGEMGKAISDLKAASKLKSDNTQAFYKLSTIYYNLGDHEMSLKYSDAVSKYESVMKTEPNVPQFILNAKERMCHCLSKDQQTAKAISMCTIKDFESAKENSENDQQIKEGLERAQRLLKQSQKRDYYKILGVKRTAQKKEILKAYRKLAQQWHPDNFQDEEEKKKAEKKFIDIAQAKEVLTDPEMRSKFDQGEDPMDPESQQGGGHHHHHFHGGWESFQGFNPFGSGPFNFKFNFN</sequence>
<dbReference type="Gene3D" id="1.25.40.10">
    <property type="entry name" value="Tetratricopeptide repeat domain"/>
    <property type="match status" value="2"/>
</dbReference>
<feature type="domain" description="J" evidence="11">
    <location>
        <begin position="287"/>
        <end position="355"/>
    </location>
</feature>
<protein>
    <recommendedName>
        <fullName evidence="8">DnaJ homolog subfamily C member 3</fullName>
    </recommendedName>
</protein>
<dbReference type="PROSITE" id="PS50076">
    <property type="entry name" value="DNAJ_2"/>
    <property type="match status" value="1"/>
</dbReference>
<dbReference type="SUPFAM" id="SSF48452">
    <property type="entry name" value="TPR-like"/>
    <property type="match status" value="1"/>
</dbReference>
<accession>A0ABQ8MD83</accession>
<dbReference type="InterPro" id="IPR001623">
    <property type="entry name" value="DnaJ_domain"/>
</dbReference>
<keyword evidence="3" id="KW-0677">Repeat</keyword>
<dbReference type="Pfam" id="PF13181">
    <property type="entry name" value="TPR_8"/>
    <property type="match status" value="1"/>
</dbReference>
<gene>
    <name evidence="12" type="ORF">H4Q32_008307</name>
</gene>
<keyword evidence="2" id="KW-0732">Signal</keyword>
<dbReference type="PANTHER" id="PTHR44140">
    <property type="entry name" value="LD25575P"/>
    <property type="match status" value="1"/>
</dbReference>
<feature type="repeat" description="TPR" evidence="9">
    <location>
        <begin position="93"/>
        <end position="126"/>
    </location>
</feature>
<keyword evidence="5" id="KW-0256">Endoplasmic reticulum</keyword>
<evidence type="ECO:0000256" key="4">
    <source>
        <dbReference type="ARBA" id="ARBA00022803"/>
    </source>
</evidence>
<dbReference type="PANTHER" id="PTHR44140:SF3">
    <property type="entry name" value="DNAJ HOMOLOG SUBFAMILY C MEMBER 3"/>
    <property type="match status" value="1"/>
</dbReference>
<dbReference type="Pfam" id="PF00226">
    <property type="entry name" value="DnaJ"/>
    <property type="match status" value="1"/>
</dbReference>
<dbReference type="SUPFAM" id="SSF46565">
    <property type="entry name" value="Chaperone J-domain"/>
    <property type="match status" value="1"/>
</dbReference>
<dbReference type="Proteomes" id="UP000830375">
    <property type="component" value="Unassembled WGS sequence"/>
</dbReference>
<organism evidence="12 13">
    <name type="scientific">Labeo rohita</name>
    <name type="common">Indian major carp</name>
    <name type="synonym">Cyprinus rohita</name>
    <dbReference type="NCBI Taxonomy" id="84645"/>
    <lineage>
        <taxon>Eukaryota</taxon>
        <taxon>Metazoa</taxon>
        <taxon>Chordata</taxon>
        <taxon>Craniata</taxon>
        <taxon>Vertebrata</taxon>
        <taxon>Euteleostomi</taxon>
        <taxon>Actinopterygii</taxon>
        <taxon>Neopterygii</taxon>
        <taxon>Teleostei</taxon>
        <taxon>Ostariophysi</taxon>
        <taxon>Cypriniformes</taxon>
        <taxon>Cyprinidae</taxon>
        <taxon>Labeoninae</taxon>
        <taxon>Labeonini</taxon>
        <taxon>Labeo</taxon>
    </lineage>
</organism>
<dbReference type="PRINTS" id="PR00625">
    <property type="entry name" value="JDOMAIN"/>
</dbReference>
<evidence type="ECO:0000256" key="3">
    <source>
        <dbReference type="ARBA" id="ARBA00022737"/>
    </source>
</evidence>
<dbReference type="InterPro" id="IPR019734">
    <property type="entry name" value="TPR_rpt"/>
</dbReference>
<dbReference type="InterPro" id="IPR011990">
    <property type="entry name" value="TPR-like_helical_dom_sf"/>
</dbReference>
<dbReference type="InterPro" id="IPR036869">
    <property type="entry name" value="J_dom_sf"/>
</dbReference>
<dbReference type="Gene3D" id="1.10.287.110">
    <property type="entry name" value="DnaJ domain"/>
    <property type="match status" value="1"/>
</dbReference>